<feature type="domain" description="N-acetyltransferase" evidence="3">
    <location>
        <begin position="4"/>
        <end position="161"/>
    </location>
</feature>
<dbReference type="RefSeq" id="WP_122909426.1">
    <property type="nucleotide sequence ID" value="NZ_CBCSBE010000027.1"/>
</dbReference>
<dbReference type="GO" id="GO:0016747">
    <property type="term" value="F:acyltransferase activity, transferring groups other than amino-acyl groups"/>
    <property type="evidence" value="ECO:0007669"/>
    <property type="project" value="InterPro"/>
</dbReference>
<proteinExistence type="predicted"/>
<dbReference type="InterPro" id="IPR016181">
    <property type="entry name" value="Acyl_CoA_acyltransferase"/>
</dbReference>
<protein>
    <submittedName>
        <fullName evidence="4">N-acetyltransferase</fullName>
    </submittedName>
</protein>
<comment type="caution">
    <text evidence="4">The sequence shown here is derived from an EMBL/GenBank/DDBJ whole genome shotgun (WGS) entry which is preliminary data.</text>
</comment>
<sequence>MQEIRIRHAEARDLEQIRLIYNQGIEDRIATLELDQKDMVYMTSWFGEHQGRYSVLVAEMADVVVGWASLNRYSHRCAYDGVADLSIYVERSFRGHGVGQHLLEQLEKKAHSQSFHKIVLFTFAKNQLGQGLYRKRGFREIGIFEKQGILDGQYVDVMAMEKVLRESLHAQ</sequence>
<gene>
    <name evidence="4" type="ORF">EDM52_13065</name>
</gene>
<dbReference type="PANTHER" id="PTHR43072:SF23">
    <property type="entry name" value="UPF0039 PROTEIN C11D3.02C"/>
    <property type="match status" value="1"/>
</dbReference>
<organism evidence="4 5">
    <name type="scientific">Brevibacillus invocatus</name>
    <dbReference type="NCBI Taxonomy" id="173959"/>
    <lineage>
        <taxon>Bacteria</taxon>
        <taxon>Bacillati</taxon>
        <taxon>Bacillota</taxon>
        <taxon>Bacilli</taxon>
        <taxon>Bacillales</taxon>
        <taxon>Paenibacillaceae</taxon>
        <taxon>Brevibacillus</taxon>
    </lineage>
</organism>
<dbReference type="NCBIfam" id="NF040503">
    <property type="entry name" value="resist_ArsN1a"/>
    <property type="match status" value="1"/>
</dbReference>
<dbReference type="InterPro" id="IPR000182">
    <property type="entry name" value="GNAT_dom"/>
</dbReference>
<evidence type="ECO:0000259" key="3">
    <source>
        <dbReference type="PROSITE" id="PS51186"/>
    </source>
</evidence>
<dbReference type="AlphaFoldDB" id="A0A3M8CBP5"/>
<evidence type="ECO:0000256" key="2">
    <source>
        <dbReference type="ARBA" id="ARBA00023315"/>
    </source>
</evidence>
<evidence type="ECO:0000313" key="4">
    <source>
        <dbReference type="EMBL" id="RNB73164.1"/>
    </source>
</evidence>
<dbReference type="SUPFAM" id="SSF55729">
    <property type="entry name" value="Acyl-CoA N-acyltransferases (Nat)"/>
    <property type="match status" value="1"/>
</dbReference>
<evidence type="ECO:0000313" key="5">
    <source>
        <dbReference type="Proteomes" id="UP000282028"/>
    </source>
</evidence>
<accession>A0A3M8CBP5</accession>
<dbReference type="Pfam" id="PF00583">
    <property type="entry name" value="Acetyltransf_1"/>
    <property type="match status" value="1"/>
</dbReference>
<dbReference type="PROSITE" id="PS51186">
    <property type="entry name" value="GNAT"/>
    <property type="match status" value="1"/>
</dbReference>
<dbReference type="Proteomes" id="UP000282028">
    <property type="component" value="Unassembled WGS sequence"/>
</dbReference>
<keyword evidence="1 4" id="KW-0808">Transferase</keyword>
<dbReference type="Gene3D" id="3.40.630.30">
    <property type="match status" value="1"/>
</dbReference>
<dbReference type="OrthoDB" id="9798006at2"/>
<dbReference type="EMBL" id="RHHR01000020">
    <property type="protein sequence ID" value="RNB73164.1"/>
    <property type="molecule type" value="Genomic_DNA"/>
</dbReference>
<evidence type="ECO:0000256" key="1">
    <source>
        <dbReference type="ARBA" id="ARBA00022679"/>
    </source>
</evidence>
<dbReference type="CDD" id="cd04301">
    <property type="entry name" value="NAT_SF"/>
    <property type="match status" value="1"/>
</dbReference>
<reference evidence="4 5" key="1">
    <citation type="submission" date="2018-10" db="EMBL/GenBank/DDBJ databases">
        <title>Phylogenomics of Brevibacillus.</title>
        <authorList>
            <person name="Dunlap C."/>
        </authorList>
    </citation>
    <scope>NUCLEOTIDE SEQUENCE [LARGE SCALE GENOMIC DNA]</scope>
    <source>
        <strain evidence="4 5">JCM 12215</strain>
    </source>
</reference>
<keyword evidence="2" id="KW-0012">Acyltransferase</keyword>
<dbReference type="PANTHER" id="PTHR43072">
    <property type="entry name" value="N-ACETYLTRANSFERASE"/>
    <property type="match status" value="1"/>
</dbReference>
<name>A0A3M8CBP5_9BACL</name>
<keyword evidence="5" id="KW-1185">Reference proteome</keyword>